<dbReference type="GO" id="GO:0005739">
    <property type="term" value="C:mitochondrion"/>
    <property type="evidence" value="ECO:0007669"/>
    <property type="project" value="TreeGrafter"/>
</dbReference>
<accession>A0A1E4U054</accession>
<keyword evidence="5" id="KW-0067">ATP-binding</keyword>
<proteinExistence type="inferred from homology"/>
<dbReference type="EMBL" id="KV454012">
    <property type="protein sequence ID" value="ODV97385.1"/>
    <property type="molecule type" value="Genomic_DNA"/>
</dbReference>
<dbReference type="InterPro" id="IPR004154">
    <property type="entry name" value="Anticodon-bd"/>
</dbReference>
<dbReference type="STRING" id="669874.A0A1E4U054"/>
<protein>
    <recommendedName>
        <fullName evidence="2">proline--tRNA ligase</fullName>
        <ecNumber evidence="2">6.1.1.15</ecNumber>
    </recommendedName>
    <alternativeName>
        <fullName evidence="8">Prolyl-tRNA synthetase</fullName>
    </alternativeName>
</protein>
<dbReference type="Pfam" id="PF00587">
    <property type="entry name" value="tRNA-synt_2b"/>
    <property type="match status" value="1"/>
</dbReference>
<comment type="similarity">
    <text evidence="1">Belongs to the class-II aminoacyl-tRNA synthetase family.</text>
</comment>
<dbReference type="InterPro" id="IPR002316">
    <property type="entry name" value="Pro-tRNA-ligase_IIa"/>
</dbReference>
<dbReference type="NCBIfam" id="TIGR00409">
    <property type="entry name" value="proS_fam_II"/>
    <property type="match status" value="1"/>
</dbReference>
<dbReference type="InterPro" id="IPR004500">
    <property type="entry name" value="Pro-tRNA-synth_IIa_bac-type"/>
</dbReference>
<reference evidence="12" key="1">
    <citation type="submission" date="2016-05" db="EMBL/GenBank/DDBJ databases">
        <title>Comparative genomics of biotechnologically important yeasts.</title>
        <authorList>
            <consortium name="DOE Joint Genome Institute"/>
            <person name="Riley R."/>
            <person name="Haridas S."/>
            <person name="Wolfe K.H."/>
            <person name="Lopes M.R."/>
            <person name="Hittinger C.T."/>
            <person name="Goker M."/>
            <person name="Salamov A."/>
            <person name="Wisecaver J."/>
            <person name="Long T.M."/>
            <person name="Aerts A.L."/>
            <person name="Barry K."/>
            <person name="Choi C."/>
            <person name="Clum A."/>
            <person name="Coughlan A.Y."/>
            <person name="Deshpande S."/>
            <person name="Douglass A.P."/>
            <person name="Hanson S.J."/>
            <person name="Klenk H.-P."/>
            <person name="Labutti K."/>
            <person name="Lapidus A."/>
            <person name="Lindquist E."/>
            <person name="Lipzen A."/>
            <person name="Meier-Kolthoff J.P."/>
            <person name="Ohm R.A."/>
            <person name="Otillar R.P."/>
            <person name="Pangilinan J."/>
            <person name="Peng Y."/>
            <person name="Rokas A."/>
            <person name="Rosa C.A."/>
            <person name="Scheuner C."/>
            <person name="Sibirny A.A."/>
            <person name="Slot J.C."/>
            <person name="Stielow J.B."/>
            <person name="Sun H."/>
            <person name="Kurtzman C.P."/>
            <person name="Blackwell M."/>
            <person name="Grigoriev I.V."/>
            <person name="Jeffries T.W."/>
        </authorList>
    </citation>
    <scope>NUCLEOTIDE SEQUENCE [LARGE SCALE GENOMIC DNA]</scope>
    <source>
        <strain evidence="12">NRRL Y-2460</strain>
    </source>
</reference>
<keyword evidence="12" id="KW-1185">Reference proteome</keyword>
<sequence>MLRVSKVPRPCSWGLEGFKKLNSKVISELPTHELLQKLGYIKQPNAGLVHWLPLGLSVLRSIENIIHKRMREIDGIEVSLSTLSNSDVWKKTGRWNNNELFKLKDSKQNDYCLVPTCEEEITAIINNQINSYKNLPLMVYQITRKYRDEKRPRAGLLRGREFIMKDAYSFHKDEEDALFFFEKVNEAYKKIFSDLKIPFTSAKADSGDIGGNLSLEWHYIHNTGEDTLLVCDECNTVSNVEVALSFPQEDTKLADEAKVKYYLTKDNNTLVCLYYPAGRTLVPNFVSEQVPDVDFTKTNEDEIISKFLEDEESFLTKQIVRVMDCRLHDRSNFPDMKVPYHRGSFSTLTDIPLVEAQEGEICGKCENGTLKAHKSIEVGHTFYLGDRYSKSMNAQFIDEDGISKKFLMGCYGIGVSRLIAAIAEVTRDEIGLNWPAVIAPYHITVIHAPGERINQFDLIFQELKNQGFKIEEDVRDLTNISVGKKLKESKMLGIPLQIIVGKLFPKIEIEVRGKRYITKELEIEKLFKEKEKQYQWEIIKDINNKDCPEKHIVHIDGLVDVIKSLLKDL</sequence>
<dbReference type="Gene3D" id="3.30.930.10">
    <property type="entry name" value="Bira Bifunctional Protein, Domain 2"/>
    <property type="match status" value="2"/>
</dbReference>
<name>A0A1E4U054_PACTA</name>
<dbReference type="Gene3D" id="3.40.50.800">
    <property type="entry name" value="Anticodon-binding domain"/>
    <property type="match status" value="1"/>
</dbReference>
<evidence type="ECO:0000256" key="7">
    <source>
        <dbReference type="ARBA" id="ARBA00023146"/>
    </source>
</evidence>
<comment type="catalytic activity">
    <reaction evidence="9">
        <text>tRNA(Pro) + L-proline + ATP = L-prolyl-tRNA(Pro) + AMP + diphosphate</text>
        <dbReference type="Rhea" id="RHEA:14305"/>
        <dbReference type="Rhea" id="RHEA-COMP:9700"/>
        <dbReference type="Rhea" id="RHEA-COMP:9702"/>
        <dbReference type="ChEBI" id="CHEBI:30616"/>
        <dbReference type="ChEBI" id="CHEBI:33019"/>
        <dbReference type="ChEBI" id="CHEBI:60039"/>
        <dbReference type="ChEBI" id="CHEBI:78442"/>
        <dbReference type="ChEBI" id="CHEBI:78532"/>
        <dbReference type="ChEBI" id="CHEBI:456215"/>
        <dbReference type="EC" id="6.1.1.15"/>
    </reaction>
</comment>
<dbReference type="PROSITE" id="PS50862">
    <property type="entry name" value="AA_TRNA_LIGASE_II"/>
    <property type="match status" value="1"/>
</dbReference>
<dbReference type="Proteomes" id="UP000094236">
    <property type="component" value="Unassembled WGS sequence"/>
</dbReference>
<dbReference type="GO" id="GO:0004827">
    <property type="term" value="F:proline-tRNA ligase activity"/>
    <property type="evidence" value="ECO:0007669"/>
    <property type="project" value="UniProtKB-EC"/>
</dbReference>
<evidence type="ECO:0000256" key="4">
    <source>
        <dbReference type="ARBA" id="ARBA00022741"/>
    </source>
</evidence>
<evidence type="ECO:0000256" key="9">
    <source>
        <dbReference type="ARBA" id="ARBA00047671"/>
    </source>
</evidence>
<dbReference type="InterPro" id="IPR006195">
    <property type="entry name" value="aa-tRNA-synth_II"/>
</dbReference>
<dbReference type="GO" id="GO:0006433">
    <property type="term" value="P:prolyl-tRNA aminoacylation"/>
    <property type="evidence" value="ECO:0007669"/>
    <property type="project" value="InterPro"/>
</dbReference>
<evidence type="ECO:0000256" key="5">
    <source>
        <dbReference type="ARBA" id="ARBA00022840"/>
    </source>
</evidence>
<feature type="domain" description="Aminoacyl-transfer RNA synthetases class-II family profile" evidence="10">
    <location>
        <begin position="55"/>
        <end position="435"/>
    </location>
</feature>
<dbReference type="SUPFAM" id="SSF55681">
    <property type="entry name" value="Class II aaRS and biotin synthetases"/>
    <property type="match status" value="1"/>
</dbReference>
<dbReference type="CDD" id="cd00779">
    <property type="entry name" value="ProRS_core_prok"/>
    <property type="match status" value="1"/>
</dbReference>
<keyword evidence="6" id="KW-0648">Protein biosynthesis</keyword>
<dbReference type="GO" id="GO:0005524">
    <property type="term" value="F:ATP binding"/>
    <property type="evidence" value="ECO:0007669"/>
    <property type="project" value="UniProtKB-KW"/>
</dbReference>
<keyword evidence="4" id="KW-0547">Nucleotide-binding</keyword>
<dbReference type="PANTHER" id="PTHR42753:SF2">
    <property type="entry name" value="PROLINE--TRNA LIGASE"/>
    <property type="match status" value="1"/>
</dbReference>
<dbReference type="InterPro" id="IPR033730">
    <property type="entry name" value="ProRS_core_prok"/>
</dbReference>
<evidence type="ECO:0000256" key="1">
    <source>
        <dbReference type="ARBA" id="ARBA00008226"/>
    </source>
</evidence>
<keyword evidence="7" id="KW-0030">Aminoacyl-tRNA synthetase</keyword>
<gene>
    <name evidence="11" type="ORF">PACTADRAFT_74900</name>
</gene>
<evidence type="ECO:0000256" key="6">
    <source>
        <dbReference type="ARBA" id="ARBA00022917"/>
    </source>
</evidence>
<dbReference type="InterPro" id="IPR036621">
    <property type="entry name" value="Anticodon-bd_dom_sf"/>
</dbReference>
<dbReference type="InterPro" id="IPR002314">
    <property type="entry name" value="aa-tRNA-synt_IIb"/>
</dbReference>
<dbReference type="PANTHER" id="PTHR42753">
    <property type="entry name" value="MITOCHONDRIAL RIBOSOME PROTEIN L39/PROLYL-TRNA LIGASE FAMILY MEMBER"/>
    <property type="match status" value="1"/>
</dbReference>
<evidence type="ECO:0000256" key="3">
    <source>
        <dbReference type="ARBA" id="ARBA00022598"/>
    </source>
</evidence>
<evidence type="ECO:0000313" key="11">
    <source>
        <dbReference type="EMBL" id="ODV97385.1"/>
    </source>
</evidence>
<dbReference type="PRINTS" id="PR01046">
    <property type="entry name" value="TRNASYNTHPRO"/>
</dbReference>
<evidence type="ECO:0000256" key="8">
    <source>
        <dbReference type="ARBA" id="ARBA00029731"/>
    </source>
</evidence>
<dbReference type="InterPro" id="IPR045864">
    <property type="entry name" value="aa-tRNA-synth_II/BPL/LPL"/>
</dbReference>
<evidence type="ECO:0000256" key="2">
    <source>
        <dbReference type="ARBA" id="ARBA00012831"/>
    </source>
</evidence>
<dbReference type="OrthoDB" id="10267474at2759"/>
<dbReference type="SUPFAM" id="SSF52954">
    <property type="entry name" value="Class II aaRS ABD-related"/>
    <property type="match status" value="1"/>
</dbReference>
<dbReference type="InterPro" id="IPR050062">
    <property type="entry name" value="Pro-tRNA_synthetase"/>
</dbReference>
<dbReference type="EC" id="6.1.1.15" evidence="2"/>
<evidence type="ECO:0000259" key="10">
    <source>
        <dbReference type="PROSITE" id="PS50862"/>
    </source>
</evidence>
<keyword evidence="3" id="KW-0436">Ligase</keyword>
<dbReference type="AlphaFoldDB" id="A0A1E4U054"/>
<dbReference type="Pfam" id="PF03129">
    <property type="entry name" value="HGTP_anticodon"/>
    <property type="match status" value="1"/>
</dbReference>
<evidence type="ECO:0000313" key="12">
    <source>
        <dbReference type="Proteomes" id="UP000094236"/>
    </source>
</evidence>
<organism evidence="11 12">
    <name type="scientific">Pachysolen tannophilus NRRL Y-2460</name>
    <dbReference type="NCBI Taxonomy" id="669874"/>
    <lineage>
        <taxon>Eukaryota</taxon>
        <taxon>Fungi</taxon>
        <taxon>Dikarya</taxon>
        <taxon>Ascomycota</taxon>
        <taxon>Saccharomycotina</taxon>
        <taxon>Pichiomycetes</taxon>
        <taxon>Pachysolenaceae</taxon>
        <taxon>Pachysolen</taxon>
    </lineage>
</organism>